<proteinExistence type="predicted"/>
<dbReference type="AlphaFoldDB" id="C1BE98"/>
<dbReference type="PATRIC" id="fig|632772.20.peg.7615"/>
<organism evidence="2 3">
    <name type="scientific">Rhodococcus opacus (strain B4)</name>
    <dbReference type="NCBI Taxonomy" id="632772"/>
    <lineage>
        <taxon>Bacteria</taxon>
        <taxon>Bacillati</taxon>
        <taxon>Actinomycetota</taxon>
        <taxon>Actinomycetes</taxon>
        <taxon>Mycobacteriales</taxon>
        <taxon>Nocardiaceae</taxon>
        <taxon>Rhodococcus</taxon>
    </lineage>
</organism>
<dbReference type="HOGENOM" id="CLU_060736_0_0_11"/>
<evidence type="ECO:0008006" key="4">
    <source>
        <dbReference type="Google" id="ProtNLM"/>
    </source>
</evidence>
<geneLocation type="plasmid" evidence="2 3">
    <name>pKNR</name>
</geneLocation>
<name>C1BE98_RHOOB</name>
<accession>C1BE98</accession>
<evidence type="ECO:0000313" key="3">
    <source>
        <dbReference type="Proteomes" id="UP000002212"/>
    </source>
</evidence>
<dbReference type="KEGG" id="rop:ROP_pKNR-00460"/>
<evidence type="ECO:0000313" key="2">
    <source>
        <dbReference type="EMBL" id="BAH56138.1"/>
    </source>
</evidence>
<dbReference type="EMBL" id="AP011118">
    <property type="protein sequence ID" value="BAH56138.1"/>
    <property type="molecule type" value="Genomic_DNA"/>
</dbReference>
<dbReference type="Proteomes" id="UP000002212">
    <property type="component" value="Plasmid pKNR"/>
</dbReference>
<keyword evidence="2" id="KW-0614">Plasmid</keyword>
<protein>
    <recommendedName>
        <fullName evidence="4">Ribbon-helix-helix protein CopG domain-containing protein</fullName>
    </recommendedName>
</protein>
<evidence type="ECO:0000256" key="1">
    <source>
        <dbReference type="SAM" id="MobiDB-lite"/>
    </source>
</evidence>
<sequence length="305" mass="34283">MSAASHLSRMIVTAEPSANPHEEGCGCGREDRGMTELKPGRIPVGDPIALRFDPETKRRLEEMAEGIGPRRFGALVRVACRRLVNQPKAVGRGLSEQRRISEALRAIPLVMLKIKVEPATALEFAELAVEHDTTVSALMRIALHRFLEAPGRYKHPLLREAERAGLSDWVDVMVLPSSKQQVWRLAGRYGDKLNTALLRVVLRRLLDEPGDLTRDLEAIAPLRDLRPEIYPARANVHFDDALRDKLDALAARVGSDRAELMRLAAKRVLDEPGMIDQAVTREIFRSEKNKKHLLARHARRHTQPD</sequence>
<feature type="compositionally biased region" description="Basic and acidic residues" evidence="1">
    <location>
        <begin position="20"/>
        <end position="36"/>
    </location>
</feature>
<reference evidence="2 3" key="1">
    <citation type="submission" date="2009-03" db="EMBL/GenBank/DDBJ databases">
        <title>Comparison of the complete genome sequences of Rhodococcus erythropolis PR4 and Rhodococcus opacus B4.</title>
        <authorList>
            <person name="Takarada H."/>
            <person name="Sekine M."/>
            <person name="Hosoyama A."/>
            <person name="Yamada R."/>
            <person name="Fujisawa T."/>
            <person name="Omata S."/>
            <person name="Shimizu A."/>
            <person name="Tsukatani N."/>
            <person name="Tanikawa S."/>
            <person name="Fujita N."/>
            <person name="Harayama S."/>
        </authorList>
    </citation>
    <scope>NUCLEOTIDE SEQUENCE [LARGE SCALE GENOMIC DNA]</scope>
    <source>
        <strain evidence="2 3">B4</strain>
        <plasmid evidence="2 3">pKNR</plasmid>
    </source>
</reference>
<feature type="region of interest" description="Disordered" evidence="1">
    <location>
        <begin position="1"/>
        <end position="36"/>
    </location>
</feature>
<gene>
    <name evidence="2" type="ordered locus">ROP_pKNR-00460</name>
</gene>